<name>A0A1G4PGG8_9CAUL</name>
<evidence type="ECO:0000256" key="6">
    <source>
        <dbReference type="SAM" id="Phobius"/>
    </source>
</evidence>
<dbReference type="PIRSF" id="PIRSF035875">
    <property type="entry name" value="RNase_BN"/>
    <property type="match status" value="1"/>
</dbReference>
<sequence length="334" mass="36621">MTDTFRKRPPLTLPALWFILKETIREWNDDKVPRLGAALAFYSMLSIGPLLLIVIAMAGLAFGRDAVSGYIFDEIRGLIGDQGASAIQTMLANTSNPKASYIASLIGIVTLLVSATSFFAQLQDALNTIWNVDERENGHWTWFIKKRLLSFAMIVGIGFLLLIALVISAALSAISAFFEDYIPITFLLHTVNLVISFSVITVLFAMIFKVLPDVHIKWRDVWIGAAITAILFTFGKFLIGIYLGQSAFSSAYGAAGSLIVVLIWIYYSTQIFFLGAEFTQVYSRYMGAQIVIKKGRRKQPAHIAATAHSEAAAHAEVVNVAKAPGHAKAAKPDI</sequence>
<evidence type="ECO:0000256" key="4">
    <source>
        <dbReference type="ARBA" id="ARBA00022989"/>
    </source>
</evidence>
<evidence type="ECO:0000256" key="1">
    <source>
        <dbReference type="ARBA" id="ARBA00004651"/>
    </source>
</evidence>
<dbReference type="Proteomes" id="UP000199150">
    <property type="component" value="Unassembled WGS sequence"/>
</dbReference>
<reference evidence="8" key="1">
    <citation type="submission" date="2016-10" db="EMBL/GenBank/DDBJ databases">
        <authorList>
            <person name="Varghese N."/>
            <person name="Submissions S."/>
        </authorList>
    </citation>
    <scope>NUCLEOTIDE SEQUENCE [LARGE SCALE GENOMIC DNA]</scope>
    <source>
        <strain evidence="8">CGMCC 1.3431</strain>
    </source>
</reference>
<dbReference type="PANTHER" id="PTHR30213:SF1">
    <property type="entry name" value="INNER MEMBRANE PROTEIN YHJD"/>
    <property type="match status" value="1"/>
</dbReference>
<dbReference type="InterPro" id="IPR017039">
    <property type="entry name" value="Virul_fac_BrkB"/>
</dbReference>
<dbReference type="OrthoDB" id="9797028at2"/>
<dbReference type="GO" id="GO:0005886">
    <property type="term" value="C:plasma membrane"/>
    <property type="evidence" value="ECO:0007669"/>
    <property type="project" value="UniProtKB-SubCell"/>
</dbReference>
<protein>
    <submittedName>
        <fullName evidence="7">Membrane protein</fullName>
    </submittedName>
</protein>
<feature type="transmembrane region" description="Helical" evidence="6">
    <location>
        <begin position="99"/>
        <end position="120"/>
    </location>
</feature>
<feature type="transmembrane region" description="Helical" evidence="6">
    <location>
        <begin position="249"/>
        <end position="267"/>
    </location>
</feature>
<evidence type="ECO:0000313" key="7">
    <source>
        <dbReference type="EMBL" id="SCW31393.1"/>
    </source>
</evidence>
<keyword evidence="8" id="KW-1185">Reference proteome</keyword>
<dbReference type="RefSeq" id="WP_090642940.1">
    <property type="nucleotide sequence ID" value="NZ_CBCRYE010000001.1"/>
</dbReference>
<feature type="transmembrane region" description="Helical" evidence="6">
    <location>
        <begin position="184"/>
        <end position="208"/>
    </location>
</feature>
<gene>
    <name evidence="7" type="ORF">SAMN02927928_0353</name>
</gene>
<proteinExistence type="predicted"/>
<comment type="subcellular location">
    <subcellularLocation>
        <location evidence="1">Cell membrane</location>
        <topology evidence="1">Multi-pass membrane protein</topology>
    </subcellularLocation>
</comment>
<evidence type="ECO:0000256" key="2">
    <source>
        <dbReference type="ARBA" id="ARBA00022475"/>
    </source>
</evidence>
<keyword evidence="5 6" id="KW-0472">Membrane</keyword>
<dbReference type="PANTHER" id="PTHR30213">
    <property type="entry name" value="INNER MEMBRANE PROTEIN YHJD"/>
    <property type="match status" value="1"/>
</dbReference>
<dbReference type="STRING" id="260084.SAMN02927928_0353"/>
<evidence type="ECO:0000256" key="3">
    <source>
        <dbReference type="ARBA" id="ARBA00022692"/>
    </source>
</evidence>
<keyword evidence="2" id="KW-1003">Cell membrane</keyword>
<feature type="transmembrane region" description="Helical" evidence="6">
    <location>
        <begin position="220"/>
        <end position="243"/>
    </location>
</feature>
<dbReference type="Pfam" id="PF03631">
    <property type="entry name" value="Virul_fac_BrkB"/>
    <property type="match status" value="1"/>
</dbReference>
<keyword evidence="3 6" id="KW-0812">Transmembrane</keyword>
<dbReference type="AlphaFoldDB" id="A0A1G4PGG8"/>
<keyword evidence="4 6" id="KW-1133">Transmembrane helix</keyword>
<evidence type="ECO:0000313" key="8">
    <source>
        <dbReference type="Proteomes" id="UP000199150"/>
    </source>
</evidence>
<feature type="transmembrane region" description="Helical" evidence="6">
    <location>
        <begin position="148"/>
        <end position="178"/>
    </location>
</feature>
<accession>A0A1G4PGG8</accession>
<dbReference type="EMBL" id="FMTS01000001">
    <property type="protein sequence ID" value="SCW31393.1"/>
    <property type="molecule type" value="Genomic_DNA"/>
</dbReference>
<feature type="transmembrane region" description="Helical" evidence="6">
    <location>
        <begin position="39"/>
        <end position="62"/>
    </location>
</feature>
<organism evidence="7 8">
    <name type="scientific">Asticcacaulis taihuensis</name>
    <dbReference type="NCBI Taxonomy" id="260084"/>
    <lineage>
        <taxon>Bacteria</taxon>
        <taxon>Pseudomonadati</taxon>
        <taxon>Pseudomonadota</taxon>
        <taxon>Alphaproteobacteria</taxon>
        <taxon>Caulobacterales</taxon>
        <taxon>Caulobacteraceae</taxon>
        <taxon>Asticcacaulis</taxon>
    </lineage>
</organism>
<evidence type="ECO:0000256" key="5">
    <source>
        <dbReference type="ARBA" id="ARBA00023136"/>
    </source>
</evidence>
<dbReference type="NCBIfam" id="TIGR00765">
    <property type="entry name" value="yihY_not_rbn"/>
    <property type="match status" value="1"/>
</dbReference>